<proteinExistence type="predicted"/>
<evidence type="ECO:0000313" key="1">
    <source>
        <dbReference type="EMBL" id="CUH76107.1"/>
    </source>
</evidence>
<organism evidence="1 2">
    <name type="scientific">Tritonibacter multivorans</name>
    <dbReference type="NCBI Taxonomy" id="928856"/>
    <lineage>
        <taxon>Bacteria</taxon>
        <taxon>Pseudomonadati</taxon>
        <taxon>Pseudomonadota</taxon>
        <taxon>Alphaproteobacteria</taxon>
        <taxon>Rhodobacterales</taxon>
        <taxon>Paracoccaceae</taxon>
        <taxon>Tritonibacter</taxon>
    </lineage>
</organism>
<dbReference type="AlphaFoldDB" id="A0A0P1G331"/>
<accession>A0A0P1G331</accession>
<dbReference type="RefSeq" id="WP_268873705.1">
    <property type="nucleotide sequence ID" value="NZ_CYSD01000012.1"/>
</dbReference>
<dbReference type="STRING" id="928856.SAMN04488049_10365"/>
<dbReference type="EMBL" id="CYSD01000012">
    <property type="protein sequence ID" value="CUH76107.1"/>
    <property type="molecule type" value="Genomic_DNA"/>
</dbReference>
<protein>
    <submittedName>
        <fullName evidence="1">Uncharacterized protein</fullName>
    </submittedName>
</protein>
<gene>
    <name evidence="1" type="ORF">TRM7557_00717</name>
</gene>
<dbReference type="Proteomes" id="UP000052022">
    <property type="component" value="Unassembled WGS sequence"/>
</dbReference>
<reference evidence="1 2" key="1">
    <citation type="submission" date="2015-09" db="EMBL/GenBank/DDBJ databases">
        <authorList>
            <consortium name="Swine Surveillance"/>
        </authorList>
    </citation>
    <scope>NUCLEOTIDE SEQUENCE [LARGE SCALE GENOMIC DNA]</scope>
    <source>
        <strain evidence="1 2">CECT 7557</strain>
    </source>
</reference>
<sequence length="44" mass="4292">MSREILSAILAAFLAGILLSPVTMPTAGGANALVAATAGPLRAL</sequence>
<name>A0A0P1G331_9RHOB</name>
<keyword evidence="2" id="KW-1185">Reference proteome</keyword>
<evidence type="ECO:0000313" key="2">
    <source>
        <dbReference type="Proteomes" id="UP000052022"/>
    </source>
</evidence>